<evidence type="ECO:0000259" key="15">
    <source>
        <dbReference type="Pfam" id="PF00136"/>
    </source>
</evidence>
<evidence type="ECO:0000256" key="8">
    <source>
        <dbReference type="ARBA" id="ARBA00022932"/>
    </source>
</evidence>
<feature type="domain" description="DNA polymerase delta/zeta catalytic subunit N-terminal" evidence="18">
    <location>
        <begin position="2"/>
        <end position="61"/>
    </location>
</feature>
<comment type="catalytic activity">
    <reaction evidence="12 13">
        <text>DNA(n) + a 2'-deoxyribonucleoside 5'-triphosphate = DNA(n+1) + diphosphate</text>
        <dbReference type="Rhea" id="RHEA:22508"/>
        <dbReference type="Rhea" id="RHEA-COMP:17339"/>
        <dbReference type="Rhea" id="RHEA-COMP:17340"/>
        <dbReference type="ChEBI" id="CHEBI:33019"/>
        <dbReference type="ChEBI" id="CHEBI:61560"/>
        <dbReference type="ChEBI" id="CHEBI:173112"/>
        <dbReference type="EC" id="2.7.7.7"/>
    </reaction>
</comment>
<dbReference type="SMART" id="SM00486">
    <property type="entry name" value="POLBc"/>
    <property type="match status" value="1"/>
</dbReference>
<evidence type="ECO:0000256" key="2">
    <source>
        <dbReference type="ARBA" id="ARBA00005755"/>
    </source>
</evidence>
<dbReference type="InterPro" id="IPR006134">
    <property type="entry name" value="DNA-dir_DNA_pol_B_multi_dom"/>
</dbReference>
<evidence type="ECO:0000313" key="20">
    <source>
        <dbReference type="Proteomes" id="UP001447188"/>
    </source>
</evidence>
<evidence type="ECO:0000256" key="13">
    <source>
        <dbReference type="RuleBase" id="RU000442"/>
    </source>
</evidence>
<organism evidence="19 20">
    <name type="scientific">Discina gigas</name>
    <dbReference type="NCBI Taxonomy" id="1032678"/>
    <lineage>
        <taxon>Eukaryota</taxon>
        <taxon>Fungi</taxon>
        <taxon>Dikarya</taxon>
        <taxon>Ascomycota</taxon>
        <taxon>Pezizomycotina</taxon>
        <taxon>Pezizomycetes</taxon>
        <taxon>Pezizales</taxon>
        <taxon>Discinaceae</taxon>
        <taxon>Discina</taxon>
    </lineage>
</organism>
<dbReference type="InterPro" id="IPR056435">
    <property type="entry name" value="DPOD/Z_N"/>
</dbReference>
<sequence>MLRLSLDKAMNQPYSGAEGQSAQPKPYVANISLVKGVPFYGFHVGWKYYAKIYLLNPRYMKRLSMILQSGGVMGTTFQPYEAHIQYLLQFMVDYNLYGCGFIECENIRFRQGVPDMEKVADKHVWHNGSIPQKLMLPEGEFPRQSYCELEVDIQIQNITNRRGVSERRLHHNFIERLNPTPPDKKLLHSLAELWKDENMRRGSTDQLNMEEFVVSSGSREPCADWMHEEDKRDKILAMIKAESQRGDGSKPHFENFVRREPLENLVQTALESVRDFYPDGSREMLIPEDEDGDDGVDVNDDIIGDLDEEDFIGEDDYNELTEIDKEIFDPLADEGEGQELQKPTTRSLDKKGKGKEQVKKPVDVPMADVPSPLDKYGHLGCGNQKLFDPSIEPHSQCYRINLDTNPPDDVFEVPPKFVKRPEGTVGKNNCKRQYEEFKDNSYEIPQDYSARLKRKDPPDILVLESKCSKIKTADVGNIVGFAKKYPPFTIPPTPRLEKFGTQKSLKGTHTQSKQAAFIVDPIQAPIVSSPISPGAWDFPVLKAETFRLSQEISSQEVRRKSQETAVNAAHNFVLDTSILQLSQLSNPTTGYTAIVEEFIPINILAPFQQGNSNSFTYNPHLPRASELLASIDQHDIIRIKYQEAFYGNEKDVPKINRSYGGREFKLKSKKASNLPDFDPMEENPGIKWPGETQGHENPDFKFWQIVAPPPSRKEVMKWIEEQKKNTDIDVRGDPGELDQFSQLDGPTQTNKYGWKYSQKQKSSNVQQELQPMSIMGLEIHVNTRGKFVPDPLQDPIVSIFWCLQSNEDHEDLKNNGMKDGFHVGILAVDENTPEKTAQILRRQCQAEVQVEYTELDVVIGLIDIVRKFDPDILTGYEVHSSSWGYIIERARHIWGMDLCDDLSRVRSQGHGRFGQDIDPWGFNTAAAIQITGRHMINIWRAMKGELNLLGYTMENVVFHLLHRRIPHHSFETLTMWHSGGDPGLLGMMLKYYLLRVQLDLEIIDQQELVSRTSEQARILGVDFHSVFSRGSQFKVESLMFRIAKPENFILVSPNRRQVGCQNALECLPLVMEPQSDFYTSPVVVLDFQSLYPSIMIAYNYCYSTFIGRVDPWNGQDKMGFDHYKRTPKLLELCKDYINVAPNGMMYVKPGIRKSLLAKMLAEILDTRVMVKNGMKRDKHDKTLHKLLNNRQLALKLIANVTYGYTSASYSGRMPCIEIADSIVQTGRETLEKAKVMIENEARWDAEVVYGDTDSLFVHLKGRTKDQAFKIGEEMAAKVTAMNPEPIKLKFEKVYHPCVLLAKKRYVGFKYEYRNQKEPEFDAKGIETVRRDGNPAVQKIEEKALKILFRTSDLSQVKSYFQAQCLKIMKGTVSIQDFTIAKEVKLGHYAEGALPPPGARLALARMGKDPRNEPQYGERYPFVVIAGEPKARLSDKSVEVEFLLHSTHLSLDSEYYISKTIIPPLERIFNLVGANVQQWYEEMPKFQGLRKITKDNMMKKATKEAMTLESYLTKSTTACAVCEQKAETRNFICWDCTNERDFSAYKLQTKLTQAEKRNADIQAICRSCSGLPWGAKIVCDSQACPVYYSRIRQASLLAWEKENIEPLLKTLENVDEEELDW</sequence>
<protein>
    <recommendedName>
        <fullName evidence="13">DNA polymerase</fullName>
        <ecNumber evidence="13">2.7.7.7</ecNumber>
    </recommendedName>
</protein>
<feature type="compositionally biased region" description="Basic and acidic residues" evidence="14">
    <location>
        <begin position="347"/>
        <end position="359"/>
    </location>
</feature>
<proteinExistence type="inferred from homology"/>
<gene>
    <name evidence="19" type="primary">REV3</name>
    <name evidence="19" type="ORF">Q9L58_005922</name>
</gene>
<dbReference type="Proteomes" id="UP001447188">
    <property type="component" value="Unassembled WGS sequence"/>
</dbReference>
<dbReference type="Pfam" id="PF00136">
    <property type="entry name" value="DNA_pol_B"/>
    <property type="match status" value="1"/>
</dbReference>
<evidence type="ECO:0000256" key="9">
    <source>
        <dbReference type="ARBA" id="ARBA00023004"/>
    </source>
</evidence>
<keyword evidence="6" id="KW-0227">DNA damage</keyword>
<keyword evidence="5 13" id="KW-0479">Metal-binding</keyword>
<dbReference type="InterPro" id="IPR025687">
    <property type="entry name" value="Znf-C4pol"/>
</dbReference>
<dbReference type="InterPro" id="IPR023211">
    <property type="entry name" value="DNA_pol_palm_dom_sf"/>
</dbReference>
<keyword evidence="20" id="KW-1185">Reference proteome</keyword>
<name>A0ABR3GGW6_9PEZI</name>
<keyword evidence="7 13" id="KW-0862">Zinc</keyword>
<comment type="similarity">
    <text evidence="2 13">Belongs to the DNA polymerase type-B family.</text>
</comment>
<dbReference type="Gene3D" id="1.10.132.60">
    <property type="entry name" value="DNA polymerase family B, C-terminal domain"/>
    <property type="match status" value="1"/>
</dbReference>
<evidence type="ECO:0000256" key="12">
    <source>
        <dbReference type="ARBA" id="ARBA00049244"/>
    </source>
</evidence>
<dbReference type="PANTHER" id="PTHR45812">
    <property type="entry name" value="DNA POLYMERASE ZETA CATALYTIC SUBUNIT"/>
    <property type="match status" value="1"/>
</dbReference>
<evidence type="ECO:0000256" key="5">
    <source>
        <dbReference type="ARBA" id="ARBA00022723"/>
    </source>
</evidence>
<keyword evidence="8 13" id="KW-0239">DNA-directed DNA polymerase</keyword>
<dbReference type="InterPro" id="IPR006133">
    <property type="entry name" value="DNA-dir_DNA_pol_B_exonuc"/>
</dbReference>
<evidence type="ECO:0000259" key="16">
    <source>
        <dbReference type="Pfam" id="PF03104"/>
    </source>
</evidence>
<evidence type="ECO:0000256" key="11">
    <source>
        <dbReference type="ARBA" id="ARBA00023204"/>
    </source>
</evidence>
<dbReference type="Gene3D" id="1.10.287.690">
    <property type="entry name" value="Helix hairpin bin"/>
    <property type="match status" value="1"/>
</dbReference>
<keyword evidence="9 13" id="KW-0408">Iron</keyword>
<comment type="caution">
    <text evidence="19">The sequence shown here is derived from an EMBL/GenBank/DDBJ whole genome shotgun (WGS) entry which is preliminary data.</text>
</comment>
<keyword evidence="13" id="KW-0539">Nucleus</keyword>
<dbReference type="GO" id="GO:0003887">
    <property type="term" value="F:DNA-directed DNA polymerase activity"/>
    <property type="evidence" value="ECO:0007669"/>
    <property type="project" value="UniProtKB-EC"/>
</dbReference>
<keyword evidence="13" id="KW-0238">DNA-binding</keyword>
<dbReference type="InterPro" id="IPR036397">
    <property type="entry name" value="RNaseH_sf"/>
</dbReference>
<dbReference type="InterPro" id="IPR012337">
    <property type="entry name" value="RNaseH-like_sf"/>
</dbReference>
<dbReference type="Pfam" id="PF24055">
    <property type="entry name" value="POL3_N"/>
    <property type="match status" value="1"/>
</dbReference>
<keyword evidence="4 13" id="KW-0548">Nucleotidyltransferase</keyword>
<dbReference type="InterPro" id="IPR042087">
    <property type="entry name" value="DNA_pol_B_thumb"/>
</dbReference>
<evidence type="ECO:0000256" key="4">
    <source>
        <dbReference type="ARBA" id="ARBA00022695"/>
    </source>
</evidence>
<keyword evidence="3 13" id="KW-0808">Transferase</keyword>
<dbReference type="Pfam" id="PF14260">
    <property type="entry name" value="zf-C4pol"/>
    <property type="match status" value="1"/>
</dbReference>
<keyword evidence="13" id="KW-0235">DNA replication</keyword>
<dbReference type="Gene3D" id="3.30.420.10">
    <property type="entry name" value="Ribonuclease H-like superfamily/Ribonuclease H"/>
    <property type="match status" value="1"/>
</dbReference>
<evidence type="ECO:0000256" key="14">
    <source>
        <dbReference type="SAM" id="MobiDB-lite"/>
    </source>
</evidence>
<dbReference type="Gene3D" id="3.90.1600.10">
    <property type="entry name" value="Palm domain of DNA polymerase"/>
    <property type="match status" value="1"/>
</dbReference>
<feature type="domain" description="DNA-directed DNA polymerase family B multifunctional" evidence="15">
    <location>
        <begin position="1022"/>
        <end position="1469"/>
    </location>
</feature>
<reference evidence="19 20" key="1">
    <citation type="submission" date="2024-02" db="EMBL/GenBank/DDBJ databases">
        <title>Discinaceae phylogenomics.</title>
        <authorList>
            <person name="Dirks A.C."/>
            <person name="James T.Y."/>
        </authorList>
    </citation>
    <scope>NUCLEOTIDE SEQUENCE [LARGE SCALE GENOMIC DNA]</scope>
    <source>
        <strain evidence="19 20">ACD0624</strain>
    </source>
</reference>
<comment type="cofactor">
    <cofactor evidence="1 13">
        <name>[4Fe-4S] cluster</name>
        <dbReference type="ChEBI" id="CHEBI:49883"/>
    </cofactor>
</comment>
<dbReference type="Gene3D" id="3.30.342.10">
    <property type="entry name" value="DNA Polymerase, chain B, domain 1"/>
    <property type="match status" value="1"/>
</dbReference>
<evidence type="ECO:0000256" key="7">
    <source>
        <dbReference type="ARBA" id="ARBA00022833"/>
    </source>
</evidence>
<dbReference type="PROSITE" id="PS00116">
    <property type="entry name" value="DNA_POLYMERASE_B"/>
    <property type="match status" value="1"/>
</dbReference>
<evidence type="ECO:0000256" key="1">
    <source>
        <dbReference type="ARBA" id="ARBA00001966"/>
    </source>
</evidence>
<feature type="domain" description="C4-type zinc-finger of DNA polymerase delta" evidence="17">
    <location>
        <begin position="1518"/>
        <end position="1589"/>
    </location>
</feature>
<dbReference type="Pfam" id="PF03104">
    <property type="entry name" value="DNA_pol_B_exo1"/>
    <property type="match status" value="1"/>
</dbReference>
<evidence type="ECO:0000313" key="19">
    <source>
        <dbReference type="EMBL" id="KAL0635101.1"/>
    </source>
</evidence>
<dbReference type="InterPro" id="IPR017964">
    <property type="entry name" value="DNA-dir_DNA_pol_B_CS"/>
</dbReference>
<dbReference type="InterPro" id="IPR030559">
    <property type="entry name" value="PolZ_Rev3"/>
</dbReference>
<dbReference type="SUPFAM" id="SSF56672">
    <property type="entry name" value="DNA/RNA polymerases"/>
    <property type="match status" value="1"/>
</dbReference>
<dbReference type="CDD" id="cd05778">
    <property type="entry name" value="DNA_polB_zeta_exo"/>
    <property type="match status" value="1"/>
</dbReference>
<feature type="domain" description="DNA-directed DNA polymerase family B exonuclease" evidence="16">
    <location>
        <begin position="756"/>
        <end position="956"/>
    </location>
</feature>
<keyword evidence="13" id="KW-0004">4Fe-4S</keyword>
<dbReference type="InterPro" id="IPR006172">
    <property type="entry name" value="DNA-dir_DNA_pol_B"/>
</dbReference>
<evidence type="ECO:0000256" key="3">
    <source>
        <dbReference type="ARBA" id="ARBA00022679"/>
    </source>
</evidence>
<feature type="region of interest" description="Disordered" evidence="14">
    <location>
        <begin position="332"/>
        <end position="359"/>
    </location>
</feature>
<evidence type="ECO:0000259" key="17">
    <source>
        <dbReference type="Pfam" id="PF14260"/>
    </source>
</evidence>
<evidence type="ECO:0000256" key="6">
    <source>
        <dbReference type="ARBA" id="ARBA00022763"/>
    </source>
</evidence>
<dbReference type="PANTHER" id="PTHR45812:SF1">
    <property type="entry name" value="DNA POLYMERASE ZETA CATALYTIC SUBUNIT"/>
    <property type="match status" value="1"/>
</dbReference>
<dbReference type="PRINTS" id="PR00106">
    <property type="entry name" value="DNAPOLB"/>
</dbReference>
<dbReference type="EMBL" id="JBBBZM010000077">
    <property type="protein sequence ID" value="KAL0635101.1"/>
    <property type="molecule type" value="Genomic_DNA"/>
</dbReference>
<dbReference type="CDD" id="cd05534">
    <property type="entry name" value="POLBc_zeta"/>
    <property type="match status" value="1"/>
</dbReference>
<accession>A0ABR3GGW6</accession>
<comment type="subcellular location">
    <subcellularLocation>
        <location evidence="13">Nucleus</location>
    </subcellularLocation>
</comment>
<keyword evidence="13" id="KW-0863">Zinc-finger</keyword>
<keyword evidence="10 13" id="KW-0411">Iron-sulfur</keyword>
<dbReference type="EC" id="2.7.7.7" evidence="13"/>
<dbReference type="InterPro" id="IPR043502">
    <property type="entry name" value="DNA/RNA_pol_sf"/>
</dbReference>
<dbReference type="SUPFAM" id="SSF53098">
    <property type="entry name" value="Ribonuclease H-like"/>
    <property type="match status" value="1"/>
</dbReference>
<keyword evidence="11" id="KW-0234">DNA repair</keyword>
<evidence type="ECO:0000256" key="10">
    <source>
        <dbReference type="ARBA" id="ARBA00023014"/>
    </source>
</evidence>
<evidence type="ECO:0000259" key="18">
    <source>
        <dbReference type="Pfam" id="PF24055"/>
    </source>
</evidence>